<organism evidence="8 9">
    <name type="scientific">Halopseudomonas phragmitis</name>
    <dbReference type="NCBI Taxonomy" id="1931241"/>
    <lineage>
        <taxon>Bacteria</taxon>
        <taxon>Pseudomonadati</taxon>
        <taxon>Pseudomonadota</taxon>
        <taxon>Gammaproteobacteria</taxon>
        <taxon>Pseudomonadales</taxon>
        <taxon>Pseudomonadaceae</taxon>
        <taxon>Halopseudomonas</taxon>
    </lineage>
</organism>
<evidence type="ECO:0000256" key="2">
    <source>
        <dbReference type="ARBA" id="ARBA00013235"/>
    </source>
</evidence>
<keyword evidence="6" id="KW-0012">Acyltransferase</keyword>
<dbReference type="Pfam" id="PF00132">
    <property type="entry name" value="Hexapep"/>
    <property type="match status" value="1"/>
</dbReference>
<dbReference type="InterPro" id="IPR050179">
    <property type="entry name" value="Trans_hexapeptide_repeat"/>
</dbReference>
<keyword evidence="9" id="KW-1185">Reference proteome</keyword>
<protein>
    <recommendedName>
        <fullName evidence="3">Chloramphenicol acetyltransferase</fullName>
        <ecNumber evidence="2">2.3.1.28</ecNumber>
    </recommendedName>
</protein>
<dbReference type="PANTHER" id="PTHR43300:SF12">
    <property type="entry name" value="CHLORAMPHENICOL ACETYLTRANSFERASE"/>
    <property type="match status" value="1"/>
</dbReference>
<proteinExistence type="inferred from homology"/>
<keyword evidence="4 8" id="KW-0808">Transferase</keyword>
<evidence type="ECO:0000256" key="5">
    <source>
        <dbReference type="ARBA" id="ARBA00023251"/>
    </source>
</evidence>
<name>A0A1V0B4F7_9GAMM</name>
<dbReference type="GO" id="GO:0046677">
    <property type="term" value="P:response to antibiotic"/>
    <property type="evidence" value="ECO:0007669"/>
    <property type="project" value="UniProtKB-KW"/>
</dbReference>
<accession>A0A1V0B4F7</accession>
<dbReference type="EC" id="2.3.1.28" evidence="2"/>
<dbReference type="KEGG" id="ppha:BVH74_08700"/>
<evidence type="ECO:0000256" key="1">
    <source>
        <dbReference type="ARBA" id="ARBA00007274"/>
    </source>
</evidence>
<reference evidence="8 9" key="1">
    <citation type="submission" date="2017-03" db="EMBL/GenBank/DDBJ databases">
        <title>Complete genome sequence of the novel DNRA strain Pseudomonas sp. S-6-2 isolated from Chinese polluted river sediment. Journal of Biotechnology.</title>
        <authorList>
            <person name="Li J."/>
            <person name="Xiang F."/>
            <person name="Wang L."/>
            <person name="Xi L."/>
            <person name="Liu J."/>
        </authorList>
    </citation>
    <scope>NUCLEOTIDE SEQUENCE [LARGE SCALE GENOMIC DNA]</scope>
    <source>
        <strain evidence="8 9">S-6-2</strain>
    </source>
</reference>
<evidence type="ECO:0000256" key="6">
    <source>
        <dbReference type="ARBA" id="ARBA00023315"/>
    </source>
</evidence>
<sequence>MKALKKLKDYYWKRWLRHRGVKISRGINSIAQKATIILEPEVSLGNVELDTALLKIGYRTYIRSGSLLQEVESIGRYCSIGNNALIGLQRNAHPLHWVTTHPFAYTETNLKYQPTPEPATIEHDVWVGRNAVIMSGVKIYTGAIIAANSVVTKDVPPYTIVGGNPAREIKKRFSPELIERLLASEWWNIEPLSLRELPMDDPTAFLKALETKTLPKARYPLIQVRRTHCHELK</sequence>
<dbReference type="InterPro" id="IPR001451">
    <property type="entry name" value="Hexapep"/>
</dbReference>
<evidence type="ECO:0000313" key="8">
    <source>
        <dbReference type="EMBL" id="AQZ94822.1"/>
    </source>
</evidence>
<dbReference type="Gene3D" id="2.160.10.10">
    <property type="entry name" value="Hexapeptide repeat proteins"/>
    <property type="match status" value="1"/>
</dbReference>
<comment type="similarity">
    <text evidence="1">Belongs to the transferase hexapeptide repeat family.</text>
</comment>
<dbReference type="CDD" id="cd03349">
    <property type="entry name" value="LbH_XAT"/>
    <property type="match status" value="1"/>
</dbReference>
<dbReference type="AlphaFoldDB" id="A0A1V0B4F7"/>
<keyword evidence="5" id="KW-0046">Antibiotic resistance</keyword>
<dbReference type="InterPro" id="IPR011004">
    <property type="entry name" value="Trimer_LpxA-like_sf"/>
</dbReference>
<comment type="catalytic activity">
    <reaction evidence="7">
        <text>chloramphenicol + acetyl-CoA = chloramphenicol 3-acetate + CoA</text>
        <dbReference type="Rhea" id="RHEA:18421"/>
        <dbReference type="ChEBI" id="CHEBI:16730"/>
        <dbReference type="ChEBI" id="CHEBI:17698"/>
        <dbReference type="ChEBI" id="CHEBI:57287"/>
        <dbReference type="ChEBI" id="CHEBI:57288"/>
        <dbReference type="EC" id="2.3.1.28"/>
    </reaction>
</comment>
<evidence type="ECO:0000256" key="7">
    <source>
        <dbReference type="ARBA" id="ARBA00047633"/>
    </source>
</evidence>
<dbReference type="RefSeq" id="WP_080049675.1">
    <property type="nucleotide sequence ID" value="NZ_CP020100.1"/>
</dbReference>
<dbReference type="PANTHER" id="PTHR43300">
    <property type="entry name" value="ACETYLTRANSFERASE"/>
    <property type="match status" value="1"/>
</dbReference>
<gene>
    <name evidence="8" type="ORF">BVH74_08700</name>
</gene>
<dbReference type="EMBL" id="CP020100">
    <property type="protein sequence ID" value="AQZ94822.1"/>
    <property type="molecule type" value="Genomic_DNA"/>
</dbReference>
<dbReference type="STRING" id="1931241.BVH74_08700"/>
<dbReference type="GO" id="GO:0008811">
    <property type="term" value="F:chloramphenicol O-acetyltransferase activity"/>
    <property type="evidence" value="ECO:0007669"/>
    <property type="project" value="UniProtKB-EC"/>
</dbReference>
<dbReference type="Proteomes" id="UP000243488">
    <property type="component" value="Chromosome"/>
</dbReference>
<evidence type="ECO:0000256" key="3">
    <source>
        <dbReference type="ARBA" id="ARBA00020291"/>
    </source>
</evidence>
<evidence type="ECO:0000313" key="9">
    <source>
        <dbReference type="Proteomes" id="UP000243488"/>
    </source>
</evidence>
<evidence type="ECO:0000256" key="4">
    <source>
        <dbReference type="ARBA" id="ARBA00022679"/>
    </source>
</evidence>
<dbReference type="SUPFAM" id="SSF51161">
    <property type="entry name" value="Trimeric LpxA-like enzymes"/>
    <property type="match status" value="1"/>
</dbReference>